<evidence type="ECO:0000256" key="7">
    <source>
        <dbReference type="ARBA" id="ARBA00023042"/>
    </source>
</evidence>
<dbReference type="Gene3D" id="3.30.470.30">
    <property type="entry name" value="DNA ligase/mRNA capping enzyme"/>
    <property type="match status" value="1"/>
</dbReference>
<evidence type="ECO:0000259" key="11">
    <source>
        <dbReference type="Pfam" id="PF01331"/>
    </source>
</evidence>
<dbReference type="GO" id="GO:0004484">
    <property type="term" value="F:mRNA guanylyltransferase activity"/>
    <property type="evidence" value="ECO:0007669"/>
    <property type="project" value="UniProtKB-EC"/>
</dbReference>
<keyword evidence="6" id="KW-0547">Nucleotide-binding</keyword>
<dbReference type="RefSeq" id="XP_040745268.1">
    <property type="nucleotide sequence ID" value="XM_040886720.1"/>
</dbReference>
<evidence type="ECO:0000256" key="4">
    <source>
        <dbReference type="ARBA" id="ARBA00022679"/>
    </source>
</evidence>
<evidence type="ECO:0000256" key="1">
    <source>
        <dbReference type="ARBA" id="ARBA00004123"/>
    </source>
</evidence>
<evidence type="ECO:0000256" key="5">
    <source>
        <dbReference type="ARBA" id="ARBA00022695"/>
    </source>
</evidence>
<dbReference type="InterPro" id="IPR051029">
    <property type="entry name" value="mRNA_Capping_Enz/RNA_Phosphat"/>
</dbReference>
<dbReference type="GO" id="GO:0005634">
    <property type="term" value="C:nucleus"/>
    <property type="evidence" value="ECO:0007669"/>
    <property type="project" value="UniProtKB-SubCell"/>
</dbReference>
<comment type="subcellular location">
    <subcellularLocation>
        <location evidence="1">Nucleus</location>
    </subcellularLocation>
</comment>
<dbReference type="GO" id="GO:0005525">
    <property type="term" value="F:GTP binding"/>
    <property type="evidence" value="ECO:0007669"/>
    <property type="project" value="UniProtKB-KW"/>
</dbReference>
<dbReference type="InterPro" id="IPR012340">
    <property type="entry name" value="NA-bd_OB-fold"/>
</dbReference>
<dbReference type="Gene3D" id="2.40.50.140">
    <property type="entry name" value="Nucleic acid-binding proteins"/>
    <property type="match status" value="1"/>
</dbReference>
<dbReference type="STRING" id="61395.A0A1Y1WFA4"/>
<dbReference type="Pfam" id="PF01331">
    <property type="entry name" value="mRNA_cap_enzyme"/>
    <property type="match status" value="1"/>
</dbReference>
<gene>
    <name evidence="13" type="ORF">DL89DRAFT_265557</name>
</gene>
<evidence type="ECO:0000256" key="8">
    <source>
        <dbReference type="ARBA" id="ARBA00023134"/>
    </source>
</evidence>
<dbReference type="CDD" id="cd07895">
    <property type="entry name" value="Adenylation_mRNA_capping"/>
    <property type="match status" value="1"/>
</dbReference>
<keyword evidence="3" id="KW-0507">mRNA processing</keyword>
<keyword evidence="9" id="KW-0539">Nucleus</keyword>
<keyword evidence="7" id="KW-0506">mRNA capping</keyword>
<evidence type="ECO:0000256" key="3">
    <source>
        <dbReference type="ARBA" id="ARBA00022664"/>
    </source>
</evidence>
<evidence type="ECO:0000256" key="10">
    <source>
        <dbReference type="ARBA" id="ARBA00044624"/>
    </source>
</evidence>
<dbReference type="OrthoDB" id="200924at2759"/>
<dbReference type="GeneID" id="63803368"/>
<proteinExistence type="predicted"/>
<keyword evidence="8" id="KW-0342">GTP-binding</keyword>
<reference evidence="13 14" key="1">
    <citation type="submission" date="2016-07" db="EMBL/GenBank/DDBJ databases">
        <title>Pervasive Adenine N6-methylation of Active Genes in Fungi.</title>
        <authorList>
            <consortium name="DOE Joint Genome Institute"/>
            <person name="Mondo S.J."/>
            <person name="Dannebaum R.O."/>
            <person name="Kuo R.C."/>
            <person name="Labutti K."/>
            <person name="Haridas S."/>
            <person name="Kuo A."/>
            <person name="Salamov A."/>
            <person name="Ahrendt S.R."/>
            <person name="Lipzen A."/>
            <person name="Sullivan W."/>
            <person name="Andreopoulos W.B."/>
            <person name="Clum A."/>
            <person name="Lindquist E."/>
            <person name="Daum C."/>
            <person name="Ramamoorthy G.K."/>
            <person name="Gryganskyi A."/>
            <person name="Culley D."/>
            <person name="Magnuson J.K."/>
            <person name="James T.Y."/>
            <person name="O'Malley M.A."/>
            <person name="Stajich J.E."/>
            <person name="Spatafora J.W."/>
            <person name="Visel A."/>
            <person name="Grigoriev I.V."/>
        </authorList>
    </citation>
    <scope>NUCLEOTIDE SEQUENCE [LARGE SCALE GENOMIC DNA]</scope>
    <source>
        <strain evidence="13 14">ATCC 12442</strain>
    </source>
</reference>
<sequence>MSAHVPIPDIPGVRVPFEETKSLRRRVGDIANTGKFTFPGSQPVSFTKTQAMAELMTSDYLVCEKSDGVRVLVLMLFDKDMPQTFFATRKNEYFYVRNVAFPAPYQKTPYEKYHHNTLIDAELVVDVEADGRRVMKLLGFDALVINGKNIMNHPLDRRLDYLNRHVIAPYQEMCRTCPTYCRGQPFMAEFKRFENSFAVQTIQREVIPKLKHESDGLIFTSRVAPYTPGTCNKIMKWKPAGENSIDFRVRVIASSTTSPPEIELLAWHGGNDYHPFAKMAMRPEDWDRTFSRISSFNGSVVEVSYTPDYCPPHVWKFMRFRNDKPHGNHISVVDKIIASINDSMELDELLAEMPRIRTEWMKRNNAPL</sequence>
<evidence type="ECO:0000256" key="2">
    <source>
        <dbReference type="ARBA" id="ARBA00012475"/>
    </source>
</evidence>
<dbReference type="EMBL" id="MCFD01000003">
    <property type="protein sequence ID" value="ORX71844.1"/>
    <property type="molecule type" value="Genomic_DNA"/>
</dbReference>
<keyword evidence="14" id="KW-1185">Reference proteome</keyword>
<dbReference type="GO" id="GO:0005524">
    <property type="term" value="F:ATP binding"/>
    <property type="evidence" value="ECO:0007669"/>
    <property type="project" value="InterPro"/>
</dbReference>
<dbReference type="SUPFAM" id="SSF56091">
    <property type="entry name" value="DNA ligase/mRNA capping enzyme, catalytic domain"/>
    <property type="match status" value="1"/>
</dbReference>
<evidence type="ECO:0000313" key="14">
    <source>
        <dbReference type="Proteomes" id="UP000193922"/>
    </source>
</evidence>
<dbReference type="GO" id="GO:0006370">
    <property type="term" value="P:7-methylguanosine mRNA capping"/>
    <property type="evidence" value="ECO:0007669"/>
    <property type="project" value="UniProtKB-KW"/>
</dbReference>
<feature type="domain" description="mRNA capping enzyme C-terminal" evidence="12">
    <location>
        <begin position="242"/>
        <end position="350"/>
    </location>
</feature>
<protein>
    <recommendedName>
        <fullName evidence="2">mRNA guanylyltransferase</fullName>
        <ecNumber evidence="2">2.7.7.50</ecNumber>
    </recommendedName>
</protein>
<dbReference type="InterPro" id="IPR013846">
    <property type="entry name" value="mRNA_cap_enzyme_C"/>
</dbReference>
<dbReference type="EC" id="2.7.7.50" evidence="2"/>
<name>A0A1Y1WFA4_9FUNG</name>
<dbReference type="InterPro" id="IPR001339">
    <property type="entry name" value="mRNA_cap_enzyme_adenylation"/>
</dbReference>
<accession>A0A1Y1WFA4</accession>
<evidence type="ECO:0000256" key="9">
    <source>
        <dbReference type="ARBA" id="ARBA00023242"/>
    </source>
</evidence>
<dbReference type="Proteomes" id="UP000193922">
    <property type="component" value="Unassembled WGS sequence"/>
</dbReference>
<dbReference type="PANTHER" id="PTHR10367">
    <property type="entry name" value="MRNA-CAPPING ENZYME"/>
    <property type="match status" value="1"/>
</dbReference>
<evidence type="ECO:0000256" key="6">
    <source>
        <dbReference type="ARBA" id="ARBA00022741"/>
    </source>
</evidence>
<keyword evidence="5" id="KW-0548">Nucleotidyltransferase</keyword>
<feature type="domain" description="mRNA capping enzyme adenylation" evidence="11">
    <location>
        <begin position="42"/>
        <end position="238"/>
    </location>
</feature>
<dbReference type="Pfam" id="PF03919">
    <property type="entry name" value="mRNA_cap_C"/>
    <property type="match status" value="1"/>
</dbReference>
<evidence type="ECO:0000313" key="13">
    <source>
        <dbReference type="EMBL" id="ORX71844.1"/>
    </source>
</evidence>
<comment type="catalytic activity">
    <reaction evidence="10">
        <text>a 5'-end diphospho-ribonucleoside in mRNA + GTP + H(+) = a 5'-end (5'-triphosphoguanosine)-ribonucleoside in mRNA + diphosphate</text>
        <dbReference type="Rhea" id="RHEA:67012"/>
        <dbReference type="Rhea" id="RHEA-COMP:17165"/>
        <dbReference type="Rhea" id="RHEA-COMP:17166"/>
        <dbReference type="ChEBI" id="CHEBI:15378"/>
        <dbReference type="ChEBI" id="CHEBI:33019"/>
        <dbReference type="ChEBI" id="CHEBI:37565"/>
        <dbReference type="ChEBI" id="CHEBI:167616"/>
        <dbReference type="ChEBI" id="CHEBI:167617"/>
        <dbReference type="EC" id="2.7.7.50"/>
    </reaction>
    <physiologicalReaction direction="left-to-right" evidence="10">
        <dbReference type="Rhea" id="RHEA:67013"/>
    </physiologicalReaction>
</comment>
<dbReference type="AlphaFoldDB" id="A0A1Y1WFA4"/>
<dbReference type="SUPFAM" id="SSF50249">
    <property type="entry name" value="Nucleic acid-binding proteins"/>
    <property type="match status" value="1"/>
</dbReference>
<comment type="caution">
    <text evidence="13">The sequence shown here is derived from an EMBL/GenBank/DDBJ whole genome shotgun (WGS) entry which is preliminary data.</text>
</comment>
<organism evidence="13 14">
    <name type="scientific">Linderina pennispora</name>
    <dbReference type="NCBI Taxonomy" id="61395"/>
    <lineage>
        <taxon>Eukaryota</taxon>
        <taxon>Fungi</taxon>
        <taxon>Fungi incertae sedis</taxon>
        <taxon>Zoopagomycota</taxon>
        <taxon>Kickxellomycotina</taxon>
        <taxon>Kickxellomycetes</taxon>
        <taxon>Kickxellales</taxon>
        <taxon>Kickxellaceae</taxon>
        <taxon>Linderina</taxon>
    </lineage>
</organism>
<dbReference type="PANTHER" id="PTHR10367:SF17">
    <property type="entry name" value="MRNA-CAPPING ENZYME"/>
    <property type="match status" value="1"/>
</dbReference>
<evidence type="ECO:0000259" key="12">
    <source>
        <dbReference type="Pfam" id="PF03919"/>
    </source>
</evidence>
<keyword evidence="4" id="KW-0808">Transferase</keyword>